<dbReference type="VEuPathDB" id="FungiDB:H257_19363"/>
<sequence length="394" mass="44504">FAYRHGFSYRAPVRAKRLQSDLEETRQSFATLFWTEHSGVSLGDIINAYETPVYYEMPPTKTLSKRGNSARVKEAQKHSARVSVLLSIRADGGKLPLLIIMKGTPGGTIDYNELPTYPPGAVYAVQEHAYMDHDVWAIYLREILKFESSMDVVIAWMSVETNYVRWKGGDKHSGSTKASLAAEVVERLANNGIHHRTTKDVVQKIGDVERSYRTACDGLANTGQGIVDEDSIRKEVQRLCPYYYNLDEVMRDRASTAPIVTSENMNEASSDEDVPSTPEAPSSAAKKRTAAAAKLDDWTEINARAYALKRQQLEFTRDVEERKLQVDMQREARLAEETKLNVRLLTIQTDEAHWKFELAREAAAVDARIKKIQTRKDLKERGWSDADIDMACPI</sequence>
<evidence type="ECO:0000256" key="1">
    <source>
        <dbReference type="SAM" id="MobiDB-lite"/>
    </source>
</evidence>
<comment type="caution">
    <text evidence="2">The sequence shown here is derived from an EMBL/GenBank/DDBJ whole genome shotgun (WGS) entry which is preliminary data.</text>
</comment>
<dbReference type="Proteomes" id="UP000283543">
    <property type="component" value="Unassembled WGS sequence"/>
</dbReference>
<protein>
    <recommendedName>
        <fullName evidence="4">DDE-1 domain-containing protein</fullName>
    </recommendedName>
</protein>
<name>A0A418CFC8_APHAT</name>
<organism evidence="2 3">
    <name type="scientific">Aphanomyces astaci</name>
    <name type="common">Crayfish plague agent</name>
    <dbReference type="NCBI Taxonomy" id="112090"/>
    <lineage>
        <taxon>Eukaryota</taxon>
        <taxon>Sar</taxon>
        <taxon>Stramenopiles</taxon>
        <taxon>Oomycota</taxon>
        <taxon>Saprolegniomycetes</taxon>
        <taxon>Saprolegniales</taxon>
        <taxon>Verrucalvaceae</taxon>
        <taxon>Aphanomyces</taxon>
    </lineage>
</organism>
<reference evidence="2 3" key="1">
    <citation type="submission" date="2018-08" db="EMBL/GenBank/DDBJ databases">
        <title>Aphanomyces genome sequencing and annotation.</title>
        <authorList>
            <person name="Minardi D."/>
            <person name="Oidtmann B."/>
            <person name="Van Der Giezen M."/>
            <person name="Studholme D.J."/>
        </authorList>
    </citation>
    <scope>NUCLEOTIDE SEQUENCE [LARGE SCALE GENOMIC DNA]</scope>
    <source>
        <strain evidence="2 3">Si</strain>
    </source>
</reference>
<dbReference type="PANTHER" id="PTHR33324:SF2">
    <property type="entry name" value="MYB_SANT-LIKE DNA-BINDING DOMAIN-CONTAINING PROTEIN"/>
    <property type="match status" value="1"/>
</dbReference>
<evidence type="ECO:0000313" key="2">
    <source>
        <dbReference type="EMBL" id="RHY76542.1"/>
    </source>
</evidence>
<accession>A0A418CFC8</accession>
<feature type="region of interest" description="Disordered" evidence="1">
    <location>
        <begin position="263"/>
        <end position="287"/>
    </location>
</feature>
<evidence type="ECO:0008006" key="4">
    <source>
        <dbReference type="Google" id="ProtNLM"/>
    </source>
</evidence>
<gene>
    <name evidence="2" type="ORF">DYB34_010321</name>
</gene>
<dbReference type="AlphaFoldDB" id="A0A418CFC8"/>
<proteinExistence type="predicted"/>
<dbReference type="PANTHER" id="PTHR33324">
    <property type="entry name" value="EXPRESSED PROTEIN"/>
    <property type="match status" value="1"/>
</dbReference>
<dbReference type="EMBL" id="QUTB01001130">
    <property type="protein sequence ID" value="RHY76542.1"/>
    <property type="molecule type" value="Genomic_DNA"/>
</dbReference>
<feature type="non-terminal residue" evidence="2">
    <location>
        <position position="1"/>
    </location>
</feature>
<dbReference type="VEuPathDB" id="FungiDB:H257_18561"/>
<evidence type="ECO:0000313" key="3">
    <source>
        <dbReference type="Proteomes" id="UP000283543"/>
    </source>
</evidence>